<accession>A0ABQ0P0Q6</accession>
<sequence>MGLLGNLEGGALATGLNVGRGFLDKALGYEWGLYFKDKDTGALKSLFPQARITGIGMTASANAAQTPLEDGGFQSYNKVRKPESWTLNLVFMRDPLRTAGNQGKVLGKLETQLENASILFLKQPGHTSSTVTLVGYDYKREARSGCDLLIVNLTLQEVRSTGKKVIQHKDGTFAEKQNMGHVEPIPRK</sequence>
<dbReference type="EMBL" id="BAQD01000095">
    <property type="protein sequence ID" value="GBQ08412.1"/>
    <property type="molecule type" value="Genomic_DNA"/>
</dbReference>
<evidence type="ECO:0000313" key="1">
    <source>
        <dbReference type="EMBL" id="GBQ08412.1"/>
    </source>
</evidence>
<dbReference type="Proteomes" id="UP001062901">
    <property type="component" value="Unassembled WGS sequence"/>
</dbReference>
<comment type="caution">
    <text evidence="1">The sequence shown here is derived from an EMBL/GenBank/DDBJ whole genome shotgun (WGS) entry which is preliminary data.</text>
</comment>
<gene>
    <name evidence="1" type="ORF">AA15669_1767</name>
</gene>
<reference evidence="1" key="1">
    <citation type="submission" date="2013-04" db="EMBL/GenBank/DDBJ databases">
        <title>The genome sequencing project of 58 acetic acid bacteria.</title>
        <authorList>
            <person name="Okamoto-Kainuma A."/>
            <person name="Ishikawa M."/>
            <person name="Umino S."/>
            <person name="Koizumi Y."/>
            <person name="Shiwa Y."/>
            <person name="Yoshikawa H."/>
            <person name="Matsutani M."/>
            <person name="Matsushita K."/>
        </authorList>
    </citation>
    <scope>NUCLEOTIDE SEQUENCE</scope>
    <source>
        <strain evidence="1">DSM 15669</strain>
    </source>
</reference>
<organism evidence="1 2">
    <name type="scientific">Saccharibacter floricola DSM 15669</name>
    <dbReference type="NCBI Taxonomy" id="1123227"/>
    <lineage>
        <taxon>Bacteria</taxon>
        <taxon>Pseudomonadati</taxon>
        <taxon>Pseudomonadota</taxon>
        <taxon>Alphaproteobacteria</taxon>
        <taxon>Acetobacterales</taxon>
        <taxon>Acetobacteraceae</taxon>
        <taxon>Saccharibacter</taxon>
    </lineage>
</organism>
<keyword evidence="2" id="KW-1185">Reference proteome</keyword>
<name>A0ABQ0P0Q6_9PROT</name>
<protein>
    <submittedName>
        <fullName evidence="1">Uncharacterized protein</fullName>
    </submittedName>
</protein>
<dbReference type="RefSeq" id="WP_018980321.1">
    <property type="nucleotide sequence ID" value="NZ_BAQD01000095.1"/>
</dbReference>
<proteinExistence type="predicted"/>
<evidence type="ECO:0000313" key="2">
    <source>
        <dbReference type="Proteomes" id="UP001062901"/>
    </source>
</evidence>